<organism evidence="2">
    <name type="scientific">uncultured verrucomicrobium HF0500_18J03</name>
    <dbReference type="NCBI Taxonomy" id="723599"/>
    <lineage>
        <taxon>Bacteria</taxon>
        <taxon>Pseudomonadati</taxon>
        <taxon>Verrucomicrobiota</taxon>
        <taxon>environmental samples</taxon>
    </lineage>
</organism>
<reference evidence="2" key="1">
    <citation type="submission" date="2010-01" db="EMBL/GenBank/DDBJ databases">
        <title>Genome fragments of uncultured bacteria from the North Pacific subtropical Gyre.</title>
        <authorList>
            <person name="Pham V.D."/>
            <person name="Delong E.F."/>
        </authorList>
    </citation>
    <scope>NUCLEOTIDE SEQUENCE</scope>
</reference>
<feature type="region of interest" description="Disordered" evidence="1">
    <location>
        <begin position="1"/>
        <end position="26"/>
    </location>
</feature>
<accession>E7C5B6</accession>
<dbReference type="AlphaFoldDB" id="E7C5B6"/>
<evidence type="ECO:0000313" key="2">
    <source>
        <dbReference type="EMBL" id="ADI22640.1"/>
    </source>
</evidence>
<proteinExistence type="predicted"/>
<evidence type="ECO:0000256" key="1">
    <source>
        <dbReference type="SAM" id="MobiDB-lite"/>
    </source>
</evidence>
<sequence length="49" mass="5339">MQRRVMATDPGALGSEYADMSNDKTGEIPVRRKPKVSRATFFVPGLVGT</sequence>
<protein>
    <submittedName>
        <fullName evidence="2">Uncharacterized protein</fullName>
    </submittedName>
</protein>
<dbReference type="EMBL" id="GU567992">
    <property type="protein sequence ID" value="ADI22640.1"/>
    <property type="molecule type" value="Genomic_DNA"/>
</dbReference>
<name>E7C5B6_9BACT</name>